<dbReference type="EMBL" id="KB207027">
    <property type="protein sequence ID" value="ELP85931.1"/>
    <property type="molecule type" value="Genomic_DNA"/>
</dbReference>
<dbReference type="GeneID" id="14884913"/>
<sequence>MLYSHIELSKTTNQTLTGDDRDANCSLVGESGFKSTSFLCEECLQLVLQRMDEFMDLEKYHQQKWIELKEELDDVQDDIKDMDVIIKGYECTKLNDENVQKLRDLKEKSFEQMKDLQDEIARFDESCVDNLERKFWIFYNDIFHKVENSLVENIELQRSVLCLKEEVKRSEELCVLGNLFGIECFDDGLVSIGGFKLRYSVECVDEFNMALGKFVMGIYLLGKKVLSENSIVPIPFDDRSQISVRKGEKKTVYNLYLAVQSFYHEVDVSFKEGFKYLVIYFGDIFEKCATVWPKLKEKYHYSVKVTTMCIYDSNMKKSYSLVFDPLKVDEWNRALGGMMKIFNYLLLNYTTLVYVLDNEKHQARPEKGGQEEAK</sequence>
<proteinExistence type="predicted"/>
<feature type="coiled-coil region" evidence="1">
    <location>
        <begin position="99"/>
        <end position="126"/>
    </location>
</feature>
<protein>
    <recommendedName>
        <fullName evidence="4">Atg6 BARA domain-containing protein</fullName>
    </recommendedName>
</protein>
<organism evidence="2 3">
    <name type="scientific">Entamoeba invadens IP1</name>
    <dbReference type="NCBI Taxonomy" id="370355"/>
    <lineage>
        <taxon>Eukaryota</taxon>
        <taxon>Amoebozoa</taxon>
        <taxon>Evosea</taxon>
        <taxon>Archamoebae</taxon>
        <taxon>Mastigamoebida</taxon>
        <taxon>Entamoebidae</taxon>
        <taxon>Entamoeba</taxon>
    </lineage>
</organism>
<evidence type="ECO:0000256" key="1">
    <source>
        <dbReference type="SAM" id="Coils"/>
    </source>
</evidence>
<dbReference type="RefSeq" id="XP_004185277.1">
    <property type="nucleotide sequence ID" value="XM_004185229.1"/>
</dbReference>
<evidence type="ECO:0008006" key="4">
    <source>
        <dbReference type="Google" id="ProtNLM"/>
    </source>
</evidence>
<dbReference type="OrthoDB" id="26718at2759"/>
<gene>
    <name evidence="2" type="ORF">EIN_135150</name>
</gene>
<evidence type="ECO:0000313" key="3">
    <source>
        <dbReference type="Proteomes" id="UP000014680"/>
    </source>
</evidence>
<reference evidence="2 3" key="1">
    <citation type="submission" date="2012-10" db="EMBL/GenBank/DDBJ databases">
        <authorList>
            <person name="Zafar N."/>
            <person name="Inman J."/>
            <person name="Hall N."/>
            <person name="Lorenzi H."/>
            <person name="Caler E."/>
        </authorList>
    </citation>
    <scope>NUCLEOTIDE SEQUENCE [LARGE SCALE GENOMIC DNA]</scope>
    <source>
        <strain evidence="2 3">IP1</strain>
    </source>
</reference>
<dbReference type="Proteomes" id="UP000014680">
    <property type="component" value="Unassembled WGS sequence"/>
</dbReference>
<name>A0A0A1U0B6_ENTIV</name>
<keyword evidence="1" id="KW-0175">Coiled coil</keyword>
<evidence type="ECO:0000313" key="2">
    <source>
        <dbReference type="EMBL" id="ELP85931.1"/>
    </source>
</evidence>
<dbReference type="AlphaFoldDB" id="A0A0A1U0B6"/>
<dbReference type="KEGG" id="eiv:EIN_135150"/>
<dbReference type="OMA" id="PIPFDDR"/>
<accession>A0A0A1U0B6</accession>
<keyword evidence="3" id="KW-1185">Reference proteome</keyword>
<dbReference type="VEuPathDB" id="AmoebaDB:EIN_135150"/>